<dbReference type="GO" id="GO:0031054">
    <property type="term" value="P:pre-miRNA processing"/>
    <property type="evidence" value="ECO:0007669"/>
    <property type="project" value="TreeGrafter"/>
</dbReference>
<dbReference type="InterPro" id="IPR012340">
    <property type="entry name" value="NA-bd_OB-fold"/>
</dbReference>
<dbReference type="Gene3D" id="2.40.50.140">
    <property type="entry name" value="Nucleic acid-binding proteins"/>
    <property type="match status" value="1"/>
</dbReference>
<organism evidence="4">
    <name type="scientific">marine sediment metagenome</name>
    <dbReference type="NCBI Taxonomy" id="412755"/>
    <lineage>
        <taxon>unclassified sequences</taxon>
        <taxon>metagenomes</taxon>
        <taxon>ecological metagenomes</taxon>
    </lineage>
</organism>
<dbReference type="GO" id="GO:0005737">
    <property type="term" value="C:cytoplasm"/>
    <property type="evidence" value="ECO:0007669"/>
    <property type="project" value="UniProtKB-SubCell"/>
</dbReference>
<comment type="caution">
    <text evidence="4">The sequence shown here is derived from an EMBL/GenBank/DDBJ whole genome shotgun (WGS) entry which is preliminary data.</text>
</comment>
<protein>
    <recommendedName>
        <fullName evidence="3">CSD domain-containing protein</fullName>
    </recommendedName>
</protein>
<name>X1AZD5_9ZZZZ</name>
<dbReference type="InterPro" id="IPR012156">
    <property type="entry name" value="Cold_shock_CspA"/>
</dbReference>
<feature type="domain" description="CSD" evidence="3">
    <location>
        <begin position="1"/>
        <end position="40"/>
    </location>
</feature>
<dbReference type="AlphaFoldDB" id="X1AZD5"/>
<comment type="subcellular location">
    <subcellularLocation>
        <location evidence="1">Cytoplasm</location>
    </subcellularLocation>
</comment>
<accession>X1AZD5</accession>
<reference evidence="4" key="1">
    <citation type="journal article" date="2014" name="Front. Microbiol.">
        <title>High frequency of phylogenetically diverse reductive dehalogenase-homologous genes in deep subseafloor sedimentary metagenomes.</title>
        <authorList>
            <person name="Kawai M."/>
            <person name="Futagami T."/>
            <person name="Toyoda A."/>
            <person name="Takaki Y."/>
            <person name="Nishi S."/>
            <person name="Hori S."/>
            <person name="Arai W."/>
            <person name="Tsubouchi T."/>
            <person name="Morono Y."/>
            <person name="Uchiyama I."/>
            <person name="Ito T."/>
            <person name="Fujiyama A."/>
            <person name="Inagaki F."/>
            <person name="Takami H."/>
        </authorList>
    </citation>
    <scope>NUCLEOTIDE SEQUENCE</scope>
    <source>
        <strain evidence="4">Expedition CK06-06</strain>
    </source>
</reference>
<evidence type="ECO:0000259" key="3">
    <source>
        <dbReference type="PROSITE" id="PS51857"/>
    </source>
</evidence>
<dbReference type="PANTHER" id="PTHR46109:SF1">
    <property type="entry name" value="PROTEIN LIN-28 HOMOLOG"/>
    <property type="match status" value="1"/>
</dbReference>
<dbReference type="SUPFAM" id="SSF50249">
    <property type="entry name" value="Nucleic acid-binding proteins"/>
    <property type="match status" value="1"/>
</dbReference>
<gene>
    <name evidence="4" type="ORF">S01H4_07863</name>
</gene>
<dbReference type="PANTHER" id="PTHR46109">
    <property type="entry name" value="PROTEIN LIN-28"/>
    <property type="match status" value="1"/>
</dbReference>
<proteinExistence type="predicted"/>
<keyword evidence="2" id="KW-0963">Cytoplasm</keyword>
<sequence>VFVHFSNVSMEGFKSLEQGEKVAFDVEKTDRGLQAVNVVKA</sequence>
<dbReference type="GO" id="GO:0005634">
    <property type="term" value="C:nucleus"/>
    <property type="evidence" value="ECO:0007669"/>
    <property type="project" value="TreeGrafter"/>
</dbReference>
<evidence type="ECO:0000313" key="4">
    <source>
        <dbReference type="EMBL" id="GAG65126.1"/>
    </source>
</evidence>
<dbReference type="InterPro" id="IPR002059">
    <property type="entry name" value="CSP_DNA-bd"/>
</dbReference>
<dbReference type="InterPro" id="IPR051373">
    <property type="entry name" value="Lin-28_RNA-binding"/>
</dbReference>
<dbReference type="GO" id="GO:0003729">
    <property type="term" value="F:mRNA binding"/>
    <property type="evidence" value="ECO:0007669"/>
    <property type="project" value="TreeGrafter"/>
</dbReference>
<dbReference type="Pfam" id="PF00313">
    <property type="entry name" value="CSD"/>
    <property type="match status" value="1"/>
</dbReference>
<dbReference type="PIRSF" id="PIRSF002599">
    <property type="entry name" value="Cold_shock_A"/>
    <property type="match status" value="1"/>
</dbReference>
<dbReference type="PROSITE" id="PS51857">
    <property type="entry name" value="CSD_2"/>
    <property type="match status" value="1"/>
</dbReference>
<evidence type="ECO:0000256" key="2">
    <source>
        <dbReference type="ARBA" id="ARBA00022490"/>
    </source>
</evidence>
<dbReference type="EMBL" id="BART01002623">
    <property type="protein sequence ID" value="GAG65126.1"/>
    <property type="molecule type" value="Genomic_DNA"/>
</dbReference>
<evidence type="ECO:0000256" key="1">
    <source>
        <dbReference type="ARBA" id="ARBA00004496"/>
    </source>
</evidence>
<feature type="non-terminal residue" evidence="4">
    <location>
        <position position="1"/>
    </location>
</feature>